<feature type="domain" description="Radical SAM core" evidence="18">
    <location>
        <begin position="139"/>
        <end position="369"/>
    </location>
</feature>
<comment type="function">
    <text evidence="2">Catalyzes the methylthiolation of N6-threonylcarbamoyladenosine (t(6)A), leading to the formation of 2-methylthio-N6-threonylcarbamoyladenosine (ms(2)t(6)A) at position 37 in tRNAs that read codons beginning with adenine.</text>
</comment>
<dbReference type="SFLD" id="SFLDS00029">
    <property type="entry name" value="Radical_SAM"/>
    <property type="match status" value="1"/>
</dbReference>
<dbReference type="InterPro" id="IPR013848">
    <property type="entry name" value="Methylthiotransferase_N"/>
</dbReference>
<proteinExistence type="inferred from homology"/>
<dbReference type="InterPro" id="IPR007197">
    <property type="entry name" value="rSAM"/>
</dbReference>
<dbReference type="Gene3D" id="3.80.30.20">
    <property type="entry name" value="tm_1862 like domain"/>
    <property type="match status" value="1"/>
</dbReference>
<gene>
    <name evidence="19" type="ORF">DX927_11560</name>
</gene>
<keyword evidence="5" id="KW-0963">Cytoplasm</keyword>
<evidence type="ECO:0000256" key="9">
    <source>
        <dbReference type="ARBA" id="ARBA00022723"/>
    </source>
</evidence>
<comment type="catalytic activity">
    <reaction evidence="13">
        <text>N(6)-L-threonylcarbamoyladenosine(37) in tRNA + (sulfur carrier)-SH + AH2 + 2 S-adenosyl-L-methionine = 2-methylsulfanyl-N(6)-L-threonylcarbamoyladenosine(37) in tRNA + (sulfur carrier)-H + 5'-deoxyadenosine + L-methionine + A + S-adenosyl-L-homocysteine + 2 H(+)</text>
        <dbReference type="Rhea" id="RHEA:37075"/>
        <dbReference type="Rhea" id="RHEA-COMP:10163"/>
        <dbReference type="Rhea" id="RHEA-COMP:11092"/>
        <dbReference type="Rhea" id="RHEA-COMP:14737"/>
        <dbReference type="Rhea" id="RHEA-COMP:14739"/>
        <dbReference type="ChEBI" id="CHEBI:13193"/>
        <dbReference type="ChEBI" id="CHEBI:15378"/>
        <dbReference type="ChEBI" id="CHEBI:17319"/>
        <dbReference type="ChEBI" id="CHEBI:17499"/>
        <dbReference type="ChEBI" id="CHEBI:29917"/>
        <dbReference type="ChEBI" id="CHEBI:57844"/>
        <dbReference type="ChEBI" id="CHEBI:57856"/>
        <dbReference type="ChEBI" id="CHEBI:59789"/>
        <dbReference type="ChEBI" id="CHEBI:64428"/>
        <dbReference type="ChEBI" id="CHEBI:74418"/>
        <dbReference type="ChEBI" id="CHEBI:74420"/>
        <dbReference type="EC" id="2.8.4.5"/>
    </reaction>
</comment>
<dbReference type="PROSITE" id="PS51918">
    <property type="entry name" value="RADICAL_SAM"/>
    <property type="match status" value="1"/>
</dbReference>
<keyword evidence="11" id="KW-0411">Iron-sulfur</keyword>
<evidence type="ECO:0000256" key="4">
    <source>
        <dbReference type="ARBA" id="ARBA00022485"/>
    </source>
</evidence>
<dbReference type="PROSITE" id="PS01278">
    <property type="entry name" value="MTTASE_RADICAL"/>
    <property type="match status" value="1"/>
</dbReference>
<dbReference type="SFLD" id="SFLDF00295">
    <property type="entry name" value="threonylcarbamoyladenosine_tRN"/>
    <property type="match status" value="1"/>
</dbReference>
<dbReference type="PANTHER" id="PTHR11918:SF45">
    <property type="entry name" value="THREONYLCARBAMOYLADENOSINE TRNA METHYLTHIOTRANSFERASE"/>
    <property type="match status" value="1"/>
</dbReference>
<comment type="cofactor">
    <cofactor evidence="1">
        <name>[4Fe-4S] cluster</name>
        <dbReference type="ChEBI" id="CHEBI:49883"/>
    </cofactor>
</comment>
<evidence type="ECO:0000313" key="20">
    <source>
        <dbReference type="Proteomes" id="UP000324326"/>
    </source>
</evidence>
<comment type="similarity">
    <text evidence="14">Belongs to the methylthiotransferase family. MtaB subfamily.</text>
</comment>
<dbReference type="GO" id="GO:0051539">
    <property type="term" value="F:4 iron, 4 sulfur cluster binding"/>
    <property type="evidence" value="ECO:0007669"/>
    <property type="project" value="UniProtKB-KW"/>
</dbReference>
<dbReference type="SFLD" id="SFLDG01082">
    <property type="entry name" value="B12-binding_domain_containing"/>
    <property type="match status" value="1"/>
</dbReference>
<dbReference type="GO" id="GO:0035598">
    <property type="term" value="F:tRNA (N(6)-L-threonylcarbamoyladenosine(37)-C(2))-methylthiotransferase activity"/>
    <property type="evidence" value="ECO:0007669"/>
    <property type="project" value="UniProtKB-EC"/>
</dbReference>
<evidence type="ECO:0000256" key="12">
    <source>
        <dbReference type="ARBA" id="ARBA00031213"/>
    </source>
</evidence>
<keyword evidence="8" id="KW-0819">tRNA processing</keyword>
<dbReference type="NCBIfam" id="TIGR01579">
    <property type="entry name" value="MiaB-like-C"/>
    <property type="match status" value="1"/>
</dbReference>
<accession>A0A5M8RUF5</accession>
<evidence type="ECO:0000313" key="19">
    <source>
        <dbReference type="EMBL" id="KAA6451401.1"/>
    </source>
</evidence>
<evidence type="ECO:0000259" key="17">
    <source>
        <dbReference type="PROSITE" id="PS51449"/>
    </source>
</evidence>
<dbReference type="Pfam" id="PF04055">
    <property type="entry name" value="Radical_SAM"/>
    <property type="match status" value="1"/>
</dbReference>
<dbReference type="InterPro" id="IPR034557">
    <property type="entry name" value="ThrcA_tRNA_MEthiotransferase"/>
</dbReference>
<dbReference type="InterPro" id="IPR058240">
    <property type="entry name" value="rSAM_sf"/>
</dbReference>
<name>A0A5M8RUF5_9BACI</name>
<reference evidence="19 20" key="1">
    <citation type="submission" date="2018-08" db="EMBL/GenBank/DDBJ databases">
        <title>Bacillus phenotypic plasticity.</title>
        <authorList>
            <person name="Hurtado E."/>
        </authorList>
    </citation>
    <scope>NUCLEOTIDE SEQUENCE [LARGE SCALE GENOMIC DNA]</scope>
    <source>
        <strain evidence="19 20">427</strain>
    </source>
</reference>
<comment type="caution">
    <text evidence="19">The sequence shown here is derived from an EMBL/GenBank/DDBJ whole genome shotgun (WGS) entry which is preliminary data.</text>
</comment>
<dbReference type="AlphaFoldDB" id="A0A5M8RUF5"/>
<evidence type="ECO:0000256" key="14">
    <source>
        <dbReference type="ARBA" id="ARBA00061574"/>
    </source>
</evidence>
<keyword evidence="6 19" id="KW-0808">Transferase</keyword>
<dbReference type="PROSITE" id="PS50926">
    <property type="entry name" value="TRAM"/>
    <property type="match status" value="1"/>
</dbReference>
<dbReference type="STRING" id="1925020.BTA30_13985"/>
<dbReference type="NCBIfam" id="TIGR00089">
    <property type="entry name" value="MiaB/RimO family radical SAM methylthiotransferase"/>
    <property type="match status" value="1"/>
</dbReference>
<dbReference type="InterPro" id="IPR020612">
    <property type="entry name" value="Methylthiotransferase_CS"/>
</dbReference>
<dbReference type="SFLD" id="SFLDG01061">
    <property type="entry name" value="methylthiotransferase"/>
    <property type="match status" value="1"/>
</dbReference>
<evidence type="ECO:0000256" key="15">
    <source>
        <dbReference type="ARBA" id="ARBA00069898"/>
    </source>
</evidence>
<dbReference type="InterPro" id="IPR006467">
    <property type="entry name" value="MiaB-like_bact"/>
</dbReference>
<dbReference type="FunFam" id="3.40.50.12160:FF:000004">
    <property type="entry name" value="Threonylcarbamoyladenosine tRNA methylthiotransferase MtaB"/>
    <property type="match status" value="1"/>
</dbReference>
<sequence>MATVAFHTLGCKVNHYETEAIWQLFKEAGYERKEYESTADVYVINTCTVTNTGDKKSRQVIRRAIRQNPDAVICVTGCYAQTSPAEIMAIPGVDIVVGTQDREKMLGYIKQYQEERQPINGVSNIMKARVFEELDVPAFTDRTRASLKIQEGCNNFCTFCIIPWARGLLRSRDPEEVIRQAQQLVDAGYKEIVLTGIHTGGYGEDMKDYNFAQLLNELDSRVKGLKRIRISSIEASQITDEVIEVLDRSDKIVRHLHIPLQSGSNSVLKRMRRKYTMEFFADRLTKLKKALPGLAVTSDVIVGFPGETEEEFMETYNFIKEHKFSELHVFPYSKRTGTPAARMDDQIDENLKNERVHKLIALSDQLAKEYASGYDGDVLEIIPEEPFTETGEDNLFVGYTDNYMKVVFEGSEDMIGKLVKVKILKAGYPYNRGQFVRIAEDDMPESIRLSS</sequence>
<protein>
    <recommendedName>
        <fullName evidence="15">Threonylcarbamoyladenosine tRNA methylthiotransferase MtaB</fullName>
        <ecNumber evidence="3">2.8.4.5</ecNumber>
    </recommendedName>
    <alternativeName>
        <fullName evidence="12">tRNA-t(6)A37 methylthiotransferase</fullName>
    </alternativeName>
</protein>
<dbReference type="GO" id="GO:0046872">
    <property type="term" value="F:metal ion binding"/>
    <property type="evidence" value="ECO:0007669"/>
    <property type="project" value="UniProtKB-KW"/>
</dbReference>
<dbReference type="PANTHER" id="PTHR11918">
    <property type="entry name" value="RADICAL SAM PROTEINS"/>
    <property type="match status" value="1"/>
</dbReference>
<evidence type="ECO:0000256" key="5">
    <source>
        <dbReference type="ARBA" id="ARBA00022490"/>
    </source>
</evidence>
<evidence type="ECO:0000259" key="18">
    <source>
        <dbReference type="PROSITE" id="PS51918"/>
    </source>
</evidence>
<dbReference type="PROSITE" id="PS51449">
    <property type="entry name" value="MTTASE_N"/>
    <property type="match status" value="1"/>
</dbReference>
<dbReference type="SMART" id="SM00729">
    <property type="entry name" value="Elp3"/>
    <property type="match status" value="1"/>
</dbReference>
<dbReference type="SUPFAM" id="SSF102114">
    <property type="entry name" value="Radical SAM enzymes"/>
    <property type="match status" value="1"/>
</dbReference>
<evidence type="ECO:0000256" key="6">
    <source>
        <dbReference type="ARBA" id="ARBA00022679"/>
    </source>
</evidence>
<evidence type="ECO:0000256" key="2">
    <source>
        <dbReference type="ARBA" id="ARBA00002399"/>
    </source>
</evidence>
<dbReference type="InterPro" id="IPR006638">
    <property type="entry name" value="Elp3/MiaA/NifB-like_rSAM"/>
</dbReference>
<dbReference type="Pfam" id="PF00919">
    <property type="entry name" value="UPF0004"/>
    <property type="match status" value="1"/>
</dbReference>
<evidence type="ECO:0000256" key="13">
    <source>
        <dbReference type="ARBA" id="ARBA00051661"/>
    </source>
</evidence>
<evidence type="ECO:0000256" key="3">
    <source>
        <dbReference type="ARBA" id="ARBA00013273"/>
    </source>
</evidence>
<dbReference type="InterPro" id="IPR023404">
    <property type="entry name" value="rSAM_horseshoe"/>
</dbReference>
<evidence type="ECO:0000256" key="1">
    <source>
        <dbReference type="ARBA" id="ARBA00001966"/>
    </source>
</evidence>
<dbReference type="RefSeq" id="WP_148957269.1">
    <property type="nucleotide sequence ID" value="NZ_QSND01000002.1"/>
</dbReference>
<keyword evidence="9" id="KW-0479">Metal-binding</keyword>
<dbReference type="InterPro" id="IPR002792">
    <property type="entry name" value="TRAM_dom"/>
</dbReference>
<feature type="domain" description="MTTase N-terminal" evidence="17">
    <location>
        <begin position="2"/>
        <end position="114"/>
    </location>
</feature>
<evidence type="ECO:0000256" key="8">
    <source>
        <dbReference type="ARBA" id="ARBA00022694"/>
    </source>
</evidence>
<dbReference type="Gene3D" id="3.40.50.12160">
    <property type="entry name" value="Methylthiotransferase, N-terminal domain"/>
    <property type="match status" value="1"/>
</dbReference>
<dbReference type="Pfam" id="PF01938">
    <property type="entry name" value="TRAM"/>
    <property type="match status" value="1"/>
</dbReference>
<dbReference type="Proteomes" id="UP000324326">
    <property type="component" value="Unassembled WGS sequence"/>
</dbReference>
<dbReference type="CDD" id="cd01335">
    <property type="entry name" value="Radical_SAM"/>
    <property type="match status" value="1"/>
</dbReference>
<organism evidence="19 20">
    <name type="scientific">Bacillus swezeyi</name>
    <dbReference type="NCBI Taxonomy" id="1925020"/>
    <lineage>
        <taxon>Bacteria</taxon>
        <taxon>Bacillati</taxon>
        <taxon>Bacillota</taxon>
        <taxon>Bacilli</taxon>
        <taxon>Bacillales</taxon>
        <taxon>Bacillaceae</taxon>
        <taxon>Bacillus</taxon>
    </lineage>
</organism>
<evidence type="ECO:0000256" key="11">
    <source>
        <dbReference type="ARBA" id="ARBA00023014"/>
    </source>
</evidence>
<keyword evidence="10" id="KW-0408">Iron</keyword>
<keyword evidence="4" id="KW-0004">4Fe-4S</keyword>
<feature type="domain" description="TRAM" evidence="16">
    <location>
        <begin position="372"/>
        <end position="437"/>
    </location>
</feature>
<dbReference type="InterPro" id="IPR038135">
    <property type="entry name" value="Methylthiotransferase_N_sf"/>
</dbReference>
<dbReference type="InterPro" id="IPR005839">
    <property type="entry name" value="Methylthiotransferase"/>
</dbReference>
<evidence type="ECO:0000259" key="16">
    <source>
        <dbReference type="PROSITE" id="PS50926"/>
    </source>
</evidence>
<dbReference type="EC" id="2.8.4.5" evidence="3"/>
<keyword evidence="7" id="KW-0949">S-adenosyl-L-methionine</keyword>
<dbReference type="EMBL" id="QSND01000002">
    <property type="protein sequence ID" value="KAA6451401.1"/>
    <property type="molecule type" value="Genomic_DNA"/>
</dbReference>
<evidence type="ECO:0000256" key="7">
    <source>
        <dbReference type="ARBA" id="ARBA00022691"/>
    </source>
</evidence>
<evidence type="ECO:0000256" key="10">
    <source>
        <dbReference type="ARBA" id="ARBA00023004"/>
    </source>
</evidence>
<dbReference type="FunFam" id="3.80.30.20:FF:000001">
    <property type="entry name" value="tRNA-2-methylthio-N(6)-dimethylallyladenosine synthase 2"/>
    <property type="match status" value="1"/>
</dbReference>